<proteinExistence type="predicted"/>
<reference evidence="1 2" key="1">
    <citation type="journal article" date="2022" name="G3 (Bethesda)">
        <title>Whole-genome sequence and methylome profiling of the almond [Prunus dulcis (Mill.) D.A. Webb] cultivar 'Nonpareil'.</title>
        <authorList>
            <person name="D'Amico-Willman K.M."/>
            <person name="Ouma W.Z."/>
            <person name="Meulia T."/>
            <person name="Sideli G.M."/>
            <person name="Gradziel T.M."/>
            <person name="Fresnedo-Ramirez J."/>
        </authorList>
    </citation>
    <scope>NUCLEOTIDE SEQUENCE [LARGE SCALE GENOMIC DNA]</scope>
    <source>
        <strain evidence="1">Clone GOH B32 T37-40</strain>
    </source>
</reference>
<dbReference type="Proteomes" id="UP001054821">
    <property type="component" value="Chromosome 8"/>
</dbReference>
<protein>
    <submittedName>
        <fullName evidence="1">Uncharacterized protein</fullName>
    </submittedName>
</protein>
<sequence length="150" mass="16309">MNIQGICQKKPSRISGLGAFCKQQDSGISVINSICLYQHIGMGCKPSRREVSIGSKYANHPGHDRDICANSGWISSLITSMNLLQMVVQLASLSNRGPHEMLDLLRLLDKREPGNNRPEGNHDPEEAIVTTRRFFIQPSGCSSGGSSSVA</sequence>
<comment type="caution">
    <text evidence="1">The sequence shown here is derived from an EMBL/GenBank/DDBJ whole genome shotgun (WGS) entry which is preliminary data.</text>
</comment>
<dbReference type="EMBL" id="JAJFAZ020000008">
    <property type="protein sequence ID" value="KAI5315275.1"/>
    <property type="molecule type" value="Genomic_DNA"/>
</dbReference>
<evidence type="ECO:0000313" key="2">
    <source>
        <dbReference type="Proteomes" id="UP001054821"/>
    </source>
</evidence>
<name>A0AAD4UYP2_PRUDU</name>
<keyword evidence="2" id="KW-1185">Reference proteome</keyword>
<gene>
    <name evidence="1" type="ORF">L3X38_044451</name>
</gene>
<accession>A0AAD4UYP2</accession>
<evidence type="ECO:0000313" key="1">
    <source>
        <dbReference type="EMBL" id="KAI5315275.1"/>
    </source>
</evidence>
<dbReference type="AlphaFoldDB" id="A0AAD4UYP2"/>
<organism evidence="1 2">
    <name type="scientific">Prunus dulcis</name>
    <name type="common">Almond</name>
    <name type="synonym">Amygdalus dulcis</name>
    <dbReference type="NCBI Taxonomy" id="3755"/>
    <lineage>
        <taxon>Eukaryota</taxon>
        <taxon>Viridiplantae</taxon>
        <taxon>Streptophyta</taxon>
        <taxon>Embryophyta</taxon>
        <taxon>Tracheophyta</taxon>
        <taxon>Spermatophyta</taxon>
        <taxon>Magnoliopsida</taxon>
        <taxon>eudicotyledons</taxon>
        <taxon>Gunneridae</taxon>
        <taxon>Pentapetalae</taxon>
        <taxon>rosids</taxon>
        <taxon>fabids</taxon>
        <taxon>Rosales</taxon>
        <taxon>Rosaceae</taxon>
        <taxon>Amygdaloideae</taxon>
        <taxon>Amygdaleae</taxon>
        <taxon>Prunus</taxon>
    </lineage>
</organism>